<reference evidence="4 5" key="1">
    <citation type="journal article" date="2019" name="Int. J. Syst. Evol. Microbiol.">
        <title>The Global Catalogue of Microorganisms (GCM) 10K type strain sequencing project: providing services to taxonomists for standard genome sequencing and annotation.</title>
        <authorList>
            <consortium name="The Broad Institute Genomics Platform"/>
            <consortium name="The Broad Institute Genome Sequencing Center for Infectious Disease"/>
            <person name="Wu L."/>
            <person name="Ma J."/>
        </authorList>
    </citation>
    <scope>NUCLEOTIDE SEQUENCE [LARGE SCALE GENOMIC DNA]</scope>
    <source>
        <strain evidence="4 5">JCM 17504</strain>
    </source>
</reference>
<dbReference type="InterPro" id="IPR014710">
    <property type="entry name" value="RmlC-like_jellyroll"/>
</dbReference>
<evidence type="ECO:0000256" key="2">
    <source>
        <dbReference type="SAM" id="MobiDB-lite"/>
    </source>
</evidence>
<sequence>MTDPTPEEYTAFVTPESSGERTTFNGCEIHVVHHDAGTEREAHTHGEEHIIFIRSGTMRWGVDGETHETTQGDTIVTPANVPHSWEVIGDDPARVVCVTAPPEPDSEPGET</sequence>
<keyword evidence="1" id="KW-0479">Metal-binding</keyword>
<dbReference type="CDD" id="cd02209">
    <property type="entry name" value="cupin_XRE_C"/>
    <property type="match status" value="1"/>
</dbReference>
<dbReference type="SUPFAM" id="SSF51182">
    <property type="entry name" value="RmlC-like cupins"/>
    <property type="match status" value="1"/>
</dbReference>
<dbReference type="InterPro" id="IPR011051">
    <property type="entry name" value="RmlC_Cupin_sf"/>
</dbReference>
<evidence type="ECO:0000313" key="4">
    <source>
        <dbReference type="EMBL" id="GAA5063609.1"/>
    </source>
</evidence>
<organism evidence="4 5">
    <name type="scientific">Haladaptatus pallidirubidus</name>
    <dbReference type="NCBI Taxonomy" id="1008152"/>
    <lineage>
        <taxon>Archaea</taxon>
        <taxon>Methanobacteriati</taxon>
        <taxon>Methanobacteriota</taxon>
        <taxon>Stenosarchaea group</taxon>
        <taxon>Halobacteria</taxon>
        <taxon>Halobacteriales</taxon>
        <taxon>Haladaptataceae</taxon>
        <taxon>Haladaptatus</taxon>
    </lineage>
</organism>
<evidence type="ECO:0000259" key="3">
    <source>
        <dbReference type="Pfam" id="PF07883"/>
    </source>
</evidence>
<gene>
    <name evidence="4" type="ORF">GCM10025751_52260</name>
</gene>
<dbReference type="PANTHER" id="PTHR35848:SF6">
    <property type="entry name" value="CUPIN TYPE-2 DOMAIN-CONTAINING PROTEIN"/>
    <property type="match status" value="1"/>
</dbReference>
<dbReference type="Proteomes" id="UP001501729">
    <property type="component" value="Unassembled WGS sequence"/>
</dbReference>
<feature type="domain" description="Cupin type-2" evidence="3">
    <location>
        <begin position="32"/>
        <end position="98"/>
    </location>
</feature>
<protein>
    <recommendedName>
        <fullName evidence="3">Cupin type-2 domain-containing protein</fullName>
    </recommendedName>
</protein>
<name>A0AAV3UQM1_9EURY</name>
<dbReference type="InterPro" id="IPR013096">
    <property type="entry name" value="Cupin_2"/>
</dbReference>
<keyword evidence="5" id="KW-1185">Reference proteome</keyword>
<proteinExistence type="predicted"/>
<dbReference type="GO" id="GO:0046872">
    <property type="term" value="F:metal ion binding"/>
    <property type="evidence" value="ECO:0007669"/>
    <property type="project" value="UniProtKB-KW"/>
</dbReference>
<dbReference type="RefSeq" id="WP_227777163.1">
    <property type="nucleotide sequence ID" value="NZ_BAABKX010000026.1"/>
</dbReference>
<dbReference type="GeneID" id="68615865"/>
<accession>A0AAV3UQM1</accession>
<dbReference type="PANTHER" id="PTHR35848">
    <property type="entry name" value="OXALATE-BINDING PROTEIN"/>
    <property type="match status" value="1"/>
</dbReference>
<dbReference type="InterPro" id="IPR051610">
    <property type="entry name" value="GPI/OXD"/>
</dbReference>
<comment type="caution">
    <text evidence="4">The sequence shown here is derived from an EMBL/GenBank/DDBJ whole genome shotgun (WGS) entry which is preliminary data.</text>
</comment>
<evidence type="ECO:0000256" key="1">
    <source>
        <dbReference type="ARBA" id="ARBA00022723"/>
    </source>
</evidence>
<dbReference type="EMBL" id="BAABKX010000026">
    <property type="protein sequence ID" value="GAA5063609.1"/>
    <property type="molecule type" value="Genomic_DNA"/>
</dbReference>
<dbReference type="Gene3D" id="2.60.120.10">
    <property type="entry name" value="Jelly Rolls"/>
    <property type="match status" value="1"/>
</dbReference>
<dbReference type="Pfam" id="PF07883">
    <property type="entry name" value="Cupin_2"/>
    <property type="match status" value="1"/>
</dbReference>
<evidence type="ECO:0000313" key="5">
    <source>
        <dbReference type="Proteomes" id="UP001501729"/>
    </source>
</evidence>
<feature type="region of interest" description="Disordered" evidence="2">
    <location>
        <begin position="1"/>
        <end position="22"/>
    </location>
</feature>
<dbReference type="AlphaFoldDB" id="A0AAV3UQM1"/>